<gene>
    <name evidence="2" type="ORF">GQF63_07285</name>
</gene>
<reference evidence="2 3" key="1">
    <citation type="submission" date="2019-12" db="EMBL/GenBank/DDBJ databases">
        <authorList>
            <person name="Dong K."/>
        </authorList>
    </citation>
    <scope>NUCLEOTIDE SEQUENCE [LARGE SCALE GENOMIC DNA]</scope>
    <source>
        <strain evidence="2 3">JCM 31225</strain>
    </source>
</reference>
<dbReference type="RefSeq" id="WP_160368550.1">
    <property type="nucleotide sequence ID" value="NZ_WSQA01000004.1"/>
</dbReference>
<evidence type="ECO:0000256" key="1">
    <source>
        <dbReference type="SAM" id="MobiDB-lite"/>
    </source>
</evidence>
<keyword evidence="3" id="KW-1185">Reference proteome</keyword>
<dbReference type="EMBL" id="WSQA01000004">
    <property type="protein sequence ID" value="MVZ61816.1"/>
    <property type="molecule type" value="Genomic_DNA"/>
</dbReference>
<evidence type="ECO:0000313" key="2">
    <source>
        <dbReference type="EMBL" id="MVZ61816.1"/>
    </source>
</evidence>
<dbReference type="Proteomes" id="UP000435036">
    <property type="component" value="Unassembled WGS sequence"/>
</dbReference>
<proteinExistence type="predicted"/>
<accession>A0A6N8KXJ3</accession>
<comment type="caution">
    <text evidence="2">The sequence shown here is derived from an EMBL/GenBank/DDBJ whole genome shotgun (WGS) entry which is preliminary data.</text>
</comment>
<dbReference type="OrthoDB" id="709278at2"/>
<protein>
    <submittedName>
        <fullName evidence="2">Uncharacterized protein</fullName>
    </submittedName>
</protein>
<name>A0A6N8KXJ3_9SPHI</name>
<evidence type="ECO:0000313" key="3">
    <source>
        <dbReference type="Proteomes" id="UP000435036"/>
    </source>
</evidence>
<sequence length="183" mass="20268">MRNRISNITDLQAEIARLKVQKKEQEQFLINQYQLLKHKVETPARIFNMVASNVPGVDMVKGIFSTIGSKNTSGKSDWLTKTLQLGLPLVLNKTLLRNAGWLKKGLVLLASETAAREVNQASVSSVIDKITAFIKPKKKKKKEKAEALAKEAAAAPPNHPPMITAEESVQDNMYGIPKDSETF</sequence>
<organism evidence="2 3">
    <name type="scientific">Sphingobacterium humi</name>
    <dbReference type="NCBI Taxonomy" id="1796905"/>
    <lineage>
        <taxon>Bacteria</taxon>
        <taxon>Pseudomonadati</taxon>
        <taxon>Bacteroidota</taxon>
        <taxon>Sphingobacteriia</taxon>
        <taxon>Sphingobacteriales</taxon>
        <taxon>Sphingobacteriaceae</taxon>
        <taxon>Sphingobacterium</taxon>
    </lineage>
</organism>
<dbReference type="AlphaFoldDB" id="A0A6N8KXJ3"/>
<feature type="region of interest" description="Disordered" evidence="1">
    <location>
        <begin position="144"/>
        <end position="183"/>
    </location>
</feature>